<dbReference type="OrthoDB" id="1324928at2759"/>
<dbReference type="AlphaFoldDB" id="A0A9Q1L7B1"/>
<accession>A0A9Q1L7B1</accession>
<dbReference type="Proteomes" id="UP001152561">
    <property type="component" value="Unassembled WGS sequence"/>
</dbReference>
<reference evidence="2" key="1">
    <citation type="journal article" date="2023" name="Proc. Natl. Acad. Sci. U.S.A.">
        <title>Genomic and structural basis for evolution of tropane alkaloid biosynthesis.</title>
        <authorList>
            <person name="Wanga Y.-J."/>
            <person name="Taina T."/>
            <person name="Yua J.-Y."/>
            <person name="Lia J."/>
            <person name="Xua B."/>
            <person name="Chenc J."/>
            <person name="D'Auriad J.C."/>
            <person name="Huanga J.-P."/>
            <person name="Huanga S.-X."/>
        </authorList>
    </citation>
    <scope>NUCLEOTIDE SEQUENCE [LARGE SCALE GENOMIC DNA]</scope>
    <source>
        <strain evidence="2">cv. KIB-2019</strain>
    </source>
</reference>
<name>A0A9Q1L7B1_9SOLA</name>
<comment type="caution">
    <text evidence="1">The sequence shown here is derived from an EMBL/GenBank/DDBJ whole genome shotgun (WGS) entry which is preliminary data.</text>
</comment>
<evidence type="ECO:0000313" key="1">
    <source>
        <dbReference type="EMBL" id="KAJ8529072.1"/>
    </source>
</evidence>
<dbReference type="EMBL" id="JAJAGQ010000022">
    <property type="protein sequence ID" value="KAJ8529072.1"/>
    <property type="molecule type" value="Genomic_DNA"/>
</dbReference>
<sequence length="225" mass="24196">MVHDTRVMTANDTSTTELVFDGIGWVYGPHESLMGHVTTTAAMCVYRIVDTVREADFTRRENYKERVVKRPHFNTHVVASSGGRGHHGGGHHCSSVKLVVAAMPTYKEGQSSCTSHGSGQLTPSCYQPSSRGCHSGASCSSQPPTSRRGCFECSDLGHFKTDYLMHMHGGQSQGSGLMAVRQPTRGGSRGTRSGSQAAGVGVRQVEVVDVGVTRLRVIVVISMLF</sequence>
<keyword evidence="2" id="KW-1185">Reference proteome</keyword>
<organism evidence="1 2">
    <name type="scientific">Anisodus acutangulus</name>
    <dbReference type="NCBI Taxonomy" id="402998"/>
    <lineage>
        <taxon>Eukaryota</taxon>
        <taxon>Viridiplantae</taxon>
        <taxon>Streptophyta</taxon>
        <taxon>Embryophyta</taxon>
        <taxon>Tracheophyta</taxon>
        <taxon>Spermatophyta</taxon>
        <taxon>Magnoliopsida</taxon>
        <taxon>eudicotyledons</taxon>
        <taxon>Gunneridae</taxon>
        <taxon>Pentapetalae</taxon>
        <taxon>asterids</taxon>
        <taxon>lamiids</taxon>
        <taxon>Solanales</taxon>
        <taxon>Solanaceae</taxon>
        <taxon>Solanoideae</taxon>
        <taxon>Hyoscyameae</taxon>
        <taxon>Anisodus</taxon>
    </lineage>
</organism>
<proteinExistence type="predicted"/>
<protein>
    <submittedName>
        <fullName evidence="1">Uncharacterized protein</fullName>
    </submittedName>
</protein>
<gene>
    <name evidence="1" type="ORF">K7X08_035907</name>
</gene>
<evidence type="ECO:0000313" key="2">
    <source>
        <dbReference type="Proteomes" id="UP001152561"/>
    </source>
</evidence>